<dbReference type="SUPFAM" id="SSF54495">
    <property type="entry name" value="UBC-like"/>
    <property type="match status" value="1"/>
</dbReference>
<evidence type="ECO:0008006" key="5">
    <source>
        <dbReference type="Google" id="ProtNLM"/>
    </source>
</evidence>
<proteinExistence type="predicted"/>
<evidence type="ECO:0000256" key="2">
    <source>
        <dbReference type="ARBA" id="ARBA00022786"/>
    </source>
</evidence>
<sequence>MDSNGINMHDKLMQEWKILEKGLPDSVYVRVLKDNVVRAVIIGGGGFRHGLFFYDITLPPNYPMVPPEVHSCYDGTAFSLKDIETYYEWSRRTKINPLVETWDPNVSTILELLISIQLRLHAENPLVDVVKVGYKLINLAEPFERNESVFKNNCGLMMAILRDPPGHFEEFVAQHFHDRAESILTASKVYRIRCGDNRRYAERKEYQDSVFNVYTKLLKAFIKNGSSLDDFVGDINLDDDDSGYVDPYPSECTPLHYVTGCSIVSLILIFFFF</sequence>
<protein>
    <recommendedName>
        <fullName evidence="5">UBC core domain-containing protein</fullName>
    </recommendedName>
</protein>
<comment type="caution">
    <text evidence="3">The sequence shown here is derived from an EMBL/GenBank/DDBJ whole genome shotgun (WGS) entry which is preliminary data.</text>
</comment>
<evidence type="ECO:0000313" key="4">
    <source>
        <dbReference type="Proteomes" id="UP001177140"/>
    </source>
</evidence>
<accession>A0AA41W0J3</accession>
<evidence type="ECO:0000313" key="3">
    <source>
        <dbReference type="EMBL" id="MCL7050635.1"/>
    </source>
</evidence>
<dbReference type="InterPro" id="IPR016135">
    <property type="entry name" value="UBQ-conjugating_enzyme/RWD"/>
</dbReference>
<organism evidence="3 4">
    <name type="scientific">Papaver nudicaule</name>
    <name type="common">Iceland poppy</name>
    <dbReference type="NCBI Taxonomy" id="74823"/>
    <lineage>
        <taxon>Eukaryota</taxon>
        <taxon>Viridiplantae</taxon>
        <taxon>Streptophyta</taxon>
        <taxon>Embryophyta</taxon>
        <taxon>Tracheophyta</taxon>
        <taxon>Spermatophyta</taxon>
        <taxon>Magnoliopsida</taxon>
        <taxon>Ranunculales</taxon>
        <taxon>Papaveraceae</taxon>
        <taxon>Papaveroideae</taxon>
        <taxon>Papaver</taxon>
    </lineage>
</organism>
<dbReference type="GO" id="GO:0061631">
    <property type="term" value="F:ubiquitin conjugating enzyme activity"/>
    <property type="evidence" value="ECO:0007669"/>
    <property type="project" value="TreeGrafter"/>
</dbReference>
<keyword evidence="4" id="KW-1185">Reference proteome</keyword>
<dbReference type="PANTHER" id="PTHR46116:SF19">
    <property type="entry name" value="UBIQUITIN-CONJUGATING ENZYME FAMILY PROTEIN"/>
    <property type="match status" value="1"/>
</dbReference>
<dbReference type="PANTHER" id="PTHR46116">
    <property type="entry name" value="(E3-INDEPENDENT) E2 UBIQUITIN-CONJUGATING ENZYME"/>
    <property type="match status" value="1"/>
</dbReference>
<evidence type="ECO:0000256" key="1">
    <source>
        <dbReference type="ARBA" id="ARBA00022679"/>
    </source>
</evidence>
<dbReference type="Gene3D" id="3.10.110.10">
    <property type="entry name" value="Ubiquitin Conjugating Enzyme"/>
    <property type="match status" value="1"/>
</dbReference>
<keyword evidence="2" id="KW-0833">Ubl conjugation pathway</keyword>
<name>A0AA41W0J3_PAPNU</name>
<gene>
    <name evidence="3" type="ORF">MKW94_014150</name>
</gene>
<dbReference type="Proteomes" id="UP001177140">
    <property type="component" value="Unassembled WGS sequence"/>
</dbReference>
<dbReference type="EMBL" id="JAJJMA010329970">
    <property type="protein sequence ID" value="MCL7050635.1"/>
    <property type="molecule type" value="Genomic_DNA"/>
</dbReference>
<keyword evidence="1" id="KW-0808">Transferase</keyword>
<reference evidence="3" key="1">
    <citation type="submission" date="2022-03" db="EMBL/GenBank/DDBJ databases">
        <title>A functionally conserved STORR gene fusion in Papaver species that diverged 16.8 million years ago.</title>
        <authorList>
            <person name="Catania T."/>
        </authorList>
    </citation>
    <scope>NUCLEOTIDE SEQUENCE</scope>
    <source>
        <strain evidence="3">S-191538</strain>
    </source>
</reference>
<dbReference type="AlphaFoldDB" id="A0AA41W0J3"/>